<feature type="chain" id="PRO_5007057627" description="Glycoside-hydrolase family GH114 TIM-barrel domain-containing protein" evidence="1">
    <location>
        <begin position="40"/>
        <end position="284"/>
    </location>
</feature>
<dbReference type="Pfam" id="PF03537">
    <property type="entry name" value="Glyco_hydro_114"/>
    <property type="match status" value="1"/>
</dbReference>
<dbReference type="InterPro" id="IPR013785">
    <property type="entry name" value="Aldolase_TIM"/>
</dbReference>
<dbReference type="SUPFAM" id="SSF51445">
    <property type="entry name" value="(Trans)glycosidases"/>
    <property type="match status" value="1"/>
</dbReference>
<dbReference type="PANTHER" id="PTHR35273">
    <property type="entry name" value="ALPHA-1,4 POLYGALACTOSAMINIDASE, PUTATIVE (AFU_ORTHOLOGUE AFUA_3G07890)-RELATED"/>
    <property type="match status" value="1"/>
</dbReference>
<dbReference type="EMBL" id="LLZJ01000095">
    <property type="protein sequence ID" value="KUL64385.1"/>
    <property type="molecule type" value="Genomic_DNA"/>
</dbReference>
<keyword evidence="1" id="KW-0732">Signal</keyword>
<reference evidence="4" key="1">
    <citation type="submission" date="2015-10" db="EMBL/GenBank/DDBJ databases">
        <authorList>
            <person name="Ju K.-S."/>
            <person name="Doroghazi J.R."/>
            <person name="Metcalf W.W."/>
        </authorList>
    </citation>
    <scope>NUCLEOTIDE SEQUENCE [LARGE SCALE GENOMIC DNA]</scope>
    <source>
        <strain evidence="4">NRRL F-8817</strain>
    </source>
</reference>
<evidence type="ECO:0000256" key="1">
    <source>
        <dbReference type="SAM" id="SignalP"/>
    </source>
</evidence>
<dbReference type="Proteomes" id="UP000053413">
    <property type="component" value="Unassembled WGS sequence"/>
</dbReference>
<feature type="domain" description="Glycoside-hydrolase family GH114 TIM-barrel" evidence="2">
    <location>
        <begin position="51"/>
        <end position="269"/>
    </location>
</feature>
<organism evidence="3 4">
    <name type="scientific">Streptomyces violaceusniger</name>
    <dbReference type="NCBI Taxonomy" id="68280"/>
    <lineage>
        <taxon>Bacteria</taxon>
        <taxon>Bacillati</taxon>
        <taxon>Actinomycetota</taxon>
        <taxon>Actinomycetes</taxon>
        <taxon>Kitasatosporales</taxon>
        <taxon>Streptomycetaceae</taxon>
        <taxon>Streptomyces</taxon>
        <taxon>Streptomyces violaceusniger group</taxon>
    </lineage>
</organism>
<dbReference type="PANTHER" id="PTHR35273:SF2">
    <property type="entry name" value="ALPHA-GALACTOSIDASE"/>
    <property type="match status" value="1"/>
</dbReference>
<proteinExistence type="predicted"/>
<name>A0A0X3X5W5_STRVO</name>
<evidence type="ECO:0000313" key="4">
    <source>
        <dbReference type="Proteomes" id="UP000053413"/>
    </source>
</evidence>
<dbReference type="Gene3D" id="3.20.20.70">
    <property type="entry name" value="Aldolase class I"/>
    <property type="match status" value="1"/>
</dbReference>
<evidence type="ECO:0000259" key="2">
    <source>
        <dbReference type="Pfam" id="PF03537"/>
    </source>
</evidence>
<comment type="caution">
    <text evidence="3">The sequence shown here is derived from an EMBL/GenBank/DDBJ whole genome shotgun (WGS) entry which is preliminary data.</text>
</comment>
<dbReference type="InterPro" id="IPR017853">
    <property type="entry name" value="GH"/>
</dbReference>
<dbReference type="InterPro" id="IPR004352">
    <property type="entry name" value="GH114_TIM-barrel"/>
</dbReference>
<protein>
    <recommendedName>
        <fullName evidence="2">Glycoside-hydrolase family GH114 TIM-barrel domain-containing protein</fullName>
    </recommendedName>
</protein>
<accession>A0A0X3X5W5</accession>
<dbReference type="AlphaFoldDB" id="A0A0X3X5W5"/>
<sequence>MELSAMSLNRSRIRTTVGAAVACAAAAAAGVLAPAPASATSAALPPVHAGFDYQIGGAYTPPSGVQVVSRDHSASPAPGLYNICYVNAFQTQKIGQPGGPADWPSDLLLKNDDGDVIIDTDWDEAILDITTQQKREGIAEKIDAQIDECAAKGFNALELDNFDTFTRDVVEGRITEEHAQTYIRMLSAYGHGKGLAVGQKNTVELAKNHAANGLDFAIAEECGNPEYHECADYVAEFGDNAIFIEYTNAGMKNACEYGDRVSVVQRDHDVLPEGEDGYVRKTCP</sequence>
<gene>
    <name evidence="3" type="ORF">ADL28_09535</name>
</gene>
<evidence type="ECO:0000313" key="3">
    <source>
        <dbReference type="EMBL" id="KUL64385.1"/>
    </source>
</evidence>
<feature type="signal peptide" evidence="1">
    <location>
        <begin position="1"/>
        <end position="39"/>
    </location>
</feature>